<dbReference type="EMBL" id="MU004307">
    <property type="protein sequence ID" value="KAF2659416.1"/>
    <property type="molecule type" value="Genomic_DNA"/>
</dbReference>
<feature type="signal peptide" evidence="2">
    <location>
        <begin position="1"/>
        <end position="27"/>
    </location>
</feature>
<feature type="compositionally biased region" description="Low complexity" evidence="1">
    <location>
        <begin position="75"/>
        <end position="84"/>
    </location>
</feature>
<gene>
    <name evidence="3" type="ORF">K491DRAFT_675637</name>
</gene>
<dbReference type="OrthoDB" id="10564261at2759"/>
<accession>A0A6A6TJ22</accession>
<feature type="region of interest" description="Disordered" evidence="1">
    <location>
        <begin position="45"/>
        <end position="125"/>
    </location>
</feature>
<evidence type="ECO:0000256" key="1">
    <source>
        <dbReference type="SAM" id="MobiDB-lite"/>
    </source>
</evidence>
<keyword evidence="4" id="KW-1185">Reference proteome</keyword>
<feature type="compositionally biased region" description="Basic and acidic residues" evidence="1">
    <location>
        <begin position="87"/>
        <end position="101"/>
    </location>
</feature>
<sequence length="125" mass="13696">MLLKHTFLNLLPLLLLPLSFLVTPASATNAVGQVQHINFRAAATPHKEKSVTGWKPRAAATPHEEKSVTGWKPRAAATPTTFATHPIEIKAPHEEKSETGWKARAVATPHEEKSVNPWKARQTLG</sequence>
<name>A0A6A6TJ22_9PLEO</name>
<keyword evidence="2" id="KW-0732">Signal</keyword>
<organism evidence="3 4">
    <name type="scientific">Lophiostoma macrostomum CBS 122681</name>
    <dbReference type="NCBI Taxonomy" id="1314788"/>
    <lineage>
        <taxon>Eukaryota</taxon>
        <taxon>Fungi</taxon>
        <taxon>Dikarya</taxon>
        <taxon>Ascomycota</taxon>
        <taxon>Pezizomycotina</taxon>
        <taxon>Dothideomycetes</taxon>
        <taxon>Pleosporomycetidae</taxon>
        <taxon>Pleosporales</taxon>
        <taxon>Lophiostomataceae</taxon>
        <taxon>Lophiostoma</taxon>
    </lineage>
</organism>
<evidence type="ECO:0000313" key="3">
    <source>
        <dbReference type="EMBL" id="KAF2659416.1"/>
    </source>
</evidence>
<reference evidence="3" key="1">
    <citation type="journal article" date="2020" name="Stud. Mycol.">
        <title>101 Dothideomycetes genomes: a test case for predicting lifestyles and emergence of pathogens.</title>
        <authorList>
            <person name="Haridas S."/>
            <person name="Albert R."/>
            <person name="Binder M."/>
            <person name="Bloem J."/>
            <person name="Labutti K."/>
            <person name="Salamov A."/>
            <person name="Andreopoulos B."/>
            <person name="Baker S."/>
            <person name="Barry K."/>
            <person name="Bills G."/>
            <person name="Bluhm B."/>
            <person name="Cannon C."/>
            <person name="Castanera R."/>
            <person name="Culley D."/>
            <person name="Daum C."/>
            <person name="Ezra D."/>
            <person name="Gonzalez J."/>
            <person name="Henrissat B."/>
            <person name="Kuo A."/>
            <person name="Liang C."/>
            <person name="Lipzen A."/>
            <person name="Lutzoni F."/>
            <person name="Magnuson J."/>
            <person name="Mondo S."/>
            <person name="Nolan M."/>
            <person name="Ohm R."/>
            <person name="Pangilinan J."/>
            <person name="Park H.-J."/>
            <person name="Ramirez L."/>
            <person name="Alfaro M."/>
            <person name="Sun H."/>
            <person name="Tritt A."/>
            <person name="Yoshinaga Y."/>
            <person name="Zwiers L.-H."/>
            <person name="Turgeon B."/>
            <person name="Goodwin S."/>
            <person name="Spatafora J."/>
            <person name="Crous P."/>
            <person name="Grigoriev I."/>
        </authorList>
    </citation>
    <scope>NUCLEOTIDE SEQUENCE</scope>
    <source>
        <strain evidence="3">CBS 122681</strain>
    </source>
</reference>
<proteinExistence type="predicted"/>
<protein>
    <submittedName>
        <fullName evidence="3">Uncharacterized protein</fullName>
    </submittedName>
</protein>
<evidence type="ECO:0000313" key="4">
    <source>
        <dbReference type="Proteomes" id="UP000799324"/>
    </source>
</evidence>
<dbReference type="AlphaFoldDB" id="A0A6A6TJ22"/>
<dbReference type="Proteomes" id="UP000799324">
    <property type="component" value="Unassembled WGS sequence"/>
</dbReference>
<feature type="chain" id="PRO_5025615036" evidence="2">
    <location>
        <begin position="28"/>
        <end position="125"/>
    </location>
</feature>
<evidence type="ECO:0000256" key="2">
    <source>
        <dbReference type="SAM" id="SignalP"/>
    </source>
</evidence>